<dbReference type="Proteomes" id="UP000789570">
    <property type="component" value="Unassembled WGS sequence"/>
</dbReference>
<keyword evidence="2" id="KW-1185">Reference proteome</keyword>
<name>A0A9N9CGX7_9GLOM</name>
<gene>
    <name evidence="1" type="ORF">FCALED_LOCUS8516</name>
</gene>
<evidence type="ECO:0000313" key="1">
    <source>
        <dbReference type="EMBL" id="CAG8599446.1"/>
    </source>
</evidence>
<proteinExistence type="predicted"/>
<organism evidence="1 2">
    <name type="scientific">Funneliformis caledonium</name>
    <dbReference type="NCBI Taxonomy" id="1117310"/>
    <lineage>
        <taxon>Eukaryota</taxon>
        <taxon>Fungi</taxon>
        <taxon>Fungi incertae sedis</taxon>
        <taxon>Mucoromycota</taxon>
        <taxon>Glomeromycotina</taxon>
        <taxon>Glomeromycetes</taxon>
        <taxon>Glomerales</taxon>
        <taxon>Glomeraceae</taxon>
        <taxon>Funneliformis</taxon>
    </lineage>
</organism>
<dbReference type="AlphaFoldDB" id="A0A9N9CGX7"/>
<accession>A0A9N9CGX7</accession>
<sequence length="84" mass="9843">LETITKVQRFYSINDELDKEEKEENIDINFKEDLESVIDINLNITTTLNLNVIIINDNTNFNEDNNQKVNLKSKVDFNLKNLGR</sequence>
<comment type="caution">
    <text evidence="1">The sequence shown here is derived from an EMBL/GenBank/DDBJ whole genome shotgun (WGS) entry which is preliminary data.</text>
</comment>
<reference evidence="1" key="1">
    <citation type="submission" date="2021-06" db="EMBL/GenBank/DDBJ databases">
        <authorList>
            <person name="Kallberg Y."/>
            <person name="Tangrot J."/>
            <person name="Rosling A."/>
        </authorList>
    </citation>
    <scope>NUCLEOTIDE SEQUENCE</scope>
    <source>
        <strain evidence="1">UK204</strain>
    </source>
</reference>
<evidence type="ECO:0000313" key="2">
    <source>
        <dbReference type="Proteomes" id="UP000789570"/>
    </source>
</evidence>
<dbReference type="EMBL" id="CAJVPQ010002501">
    <property type="protein sequence ID" value="CAG8599446.1"/>
    <property type="molecule type" value="Genomic_DNA"/>
</dbReference>
<feature type="non-terminal residue" evidence="1">
    <location>
        <position position="84"/>
    </location>
</feature>
<protein>
    <submittedName>
        <fullName evidence="1">10639_t:CDS:1</fullName>
    </submittedName>
</protein>